<dbReference type="RefSeq" id="XP_049307599.1">
    <property type="nucleotide sequence ID" value="XM_049451642.1"/>
</dbReference>
<gene>
    <name evidence="2" type="primary">LOC125777272</name>
</gene>
<protein>
    <submittedName>
        <fullName evidence="2">Uncharacterized protein LOC125777272</fullName>
    </submittedName>
</protein>
<organism evidence="1 2">
    <name type="scientific">Bactrocera dorsalis</name>
    <name type="common">Oriental fruit fly</name>
    <name type="synonym">Dacus dorsalis</name>
    <dbReference type="NCBI Taxonomy" id="27457"/>
    <lineage>
        <taxon>Eukaryota</taxon>
        <taxon>Metazoa</taxon>
        <taxon>Ecdysozoa</taxon>
        <taxon>Arthropoda</taxon>
        <taxon>Hexapoda</taxon>
        <taxon>Insecta</taxon>
        <taxon>Pterygota</taxon>
        <taxon>Neoptera</taxon>
        <taxon>Endopterygota</taxon>
        <taxon>Diptera</taxon>
        <taxon>Brachycera</taxon>
        <taxon>Muscomorpha</taxon>
        <taxon>Tephritoidea</taxon>
        <taxon>Tephritidae</taxon>
        <taxon>Bactrocera</taxon>
        <taxon>Bactrocera</taxon>
    </lineage>
</organism>
<sequence>MTLSNKLQKLSQNNEFALNSMAVELDEKLRKRFSKYFDLAPEADTAVTAAILTPNVKLNWLSVLKRTSPNVTTEIIITRALECILKFAVAEKLVPTKQSCSNHEDEIAFFDLEEINADEETTTSQSLGYSKVELESIIREQLYSYLADSIKNCAVWQKYDLLKQASLYFNTPLTSSAPVERLFSFAGIINSARRNALNDFSFEKLVLLKANN</sequence>
<dbReference type="SUPFAM" id="SSF53098">
    <property type="entry name" value="Ribonuclease H-like"/>
    <property type="match status" value="1"/>
</dbReference>
<evidence type="ECO:0000313" key="1">
    <source>
        <dbReference type="Proteomes" id="UP001652620"/>
    </source>
</evidence>
<dbReference type="Proteomes" id="UP001652620">
    <property type="component" value="Chromosome 3"/>
</dbReference>
<keyword evidence="1" id="KW-1185">Reference proteome</keyword>
<name>A0ABM3JEE0_BACDO</name>
<accession>A0ABM3JEE0</accession>
<dbReference type="InterPro" id="IPR012337">
    <property type="entry name" value="RNaseH-like_sf"/>
</dbReference>
<reference evidence="2" key="1">
    <citation type="submission" date="2025-08" db="UniProtKB">
        <authorList>
            <consortium name="RefSeq"/>
        </authorList>
    </citation>
    <scope>IDENTIFICATION</scope>
    <source>
        <tissue evidence="2">Adult</tissue>
    </source>
</reference>
<evidence type="ECO:0000313" key="2">
    <source>
        <dbReference type="RefSeq" id="XP_049307599.1"/>
    </source>
</evidence>
<dbReference type="GeneID" id="125777272"/>
<proteinExistence type="predicted"/>